<accession>A0A6J5MCX2</accession>
<proteinExistence type="predicted"/>
<gene>
    <name evidence="2" type="ORF">UFOVP450_77</name>
</gene>
<keyword evidence="1" id="KW-1133">Transmembrane helix</keyword>
<name>A0A6J5MCX2_9CAUD</name>
<sequence length="40" mass="4395">MKRRTNIGDVIFAVAALTGVLMIVMFSVSTIFKAVASLWH</sequence>
<keyword evidence="1" id="KW-0472">Membrane</keyword>
<evidence type="ECO:0000313" key="2">
    <source>
        <dbReference type="EMBL" id="CAB4143143.1"/>
    </source>
</evidence>
<keyword evidence="1" id="KW-0812">Transmembrane</keyword>
<dbReference type="EMBL" id="LR796421">
    <property type="protein sequence ID" value="CAB4143143.1"/>
    <property type="molecule type" value="Genomic_DNA"/>
</dbReference>
<feature type="transmembrane region" description="Helical" evidence="1">
    <location>
        <begin position="12"/>
        <end position="32"/>
    </location>
</feature>
<evidence type="ECO:0000256" key="1">
    <source>
        <dbReference type="SAM" id="Phobius"/>
    </source>
</evidence>
<protein>
    <submittedName>
        <fullName evidence="2">Uncharacterized protein</fullName>
    </submittedName>
</protein>
<reference evidence="2" key="1">
    <citation type="submission" date="2020-04" db="EMBL/GenBank/DDBJ databases">
        <authorList>
            <person name="Chiriac C."/>
            <person name="Salcher M."/>
            <person name="Ghai R."/>
            <person name="Kavagutti S V."/>
        </authorList>
    </citation>
    <scope>NUCLEOTIDE SEQUENCE</scope>
</reference>
<organism evidence="2">
    <name type="scientific">uncultured Caudovirales phage</name>
    <dbReference type="NCBI Taxonomy" id="2100421"/>
    <lineage>
        <taxon>Viruses</taxon>
        <taxon>Duplodnaviria</taxon>
        <taxon>Heunggongvirae</taxon>
        <taxon>Uroviricota</taxon>
        <taxon>Caudoviricetes</taxon>
        <taxon>Peduoviridae</taxon>
        <taxon>Maltschvirus</taxon>
        <taxon>Maltschvirus maltsch</taxon>
    </lineage>
</organism>